<dbReference type="EC" id="7.1.1.-" evidence="4"/>
<dbReference type="PROSITE" id="PS01150">
    <property type="entry name" value="COMPLEX1_20K"/>
    <property type="match status" value="1"/>
</dbReference>
<comment type="cofactor">
    <cofactor evidence="4">
        <name>[4Fe-4S] cluster</name>
        <dbReference type="ChEBI" id="CHEBI:49883"/>
    </cofactor>
    <text evidence="4">Binds 1 [4Fe-4S] cluster.</text>
</comment>
<feature type="domain" description="NADH:ubiquinone oxidoreductase-like 20kDa subunit" evidence="7">
    <location>
        <begin position="37"/>
        <end position="146"/>
    </location>
</feature>
<dbReference type="NCBIfam" id="NF005012">
    <property type="entry name" value="PRK06411.1"/>
    <property type="match status" value="1"/>
</dbReference>
<name>A0ABS7G0M2_9ACTN</name>
<feature type="binding site" evidence="4">
    <location>
        <position position="103"/>
    </location>
    <ligand>
        <name>[4Fe-4S] cluster</name>
        <dbReference type="ChEBI" id="CHEBI:49883"/>
    </ligand>
</feature>
<keyword evidence="4 5" id="KW-0479">Metal-binding</keyword>
<dbReference type="Proteomes" id="UP000774570">
    <property type="component" value="Unassembled WGS sequence"/>
</dbReference>
<comment type="subunit">
    <text evidence="4">NDH-1 is composed of 14 different subunits. Subunits NuoB, C, D, E, F, and G constitute the peripheral sector of the complex.</text>
</comment>
<dbReference type="InterPro" id="IPR006137">
    <property type="entry name" value="NADH_UbQ_OxRdtase-like_20kDa"/>
</dbReference>
<comment type="function">
    <text evidence="4">NDH-1 shuttles electrons from NADH, via FMN and iron-sulfur (Fe-S) centers, to quinones in the respiratory chain. The immediate electron acceptor for the enzyme in this species is believed to be a menaquinone. Couples the redox reaction to proton translocation (for every two electrons transferred, four hydrogen ions are translocated across the cytoplasmic membrane), and thus conserves the redox energy in a proton gradient.</text>
</comment>
<gene>
    <name evidence="4" type="primary">nuoB</name>
    <name evidence="8" type="ORF">K1Y72_22650</name>
</gene>
<evidence type="ECO:0000259" key="7">
    <source>
        <dbReference type="Pfam" id="PF01058"/>
    </source>
</evidence>
<feature type="binding site" evidence="4">
    <location>
        <position position="132"/>
    </location>
    <ligand>
        <name>[4Fe-4S] cluster</name>
        <dbReference type="ChEBI" id="CHEBI:49883"/>
    </ligand>
</feature>
<keyword evidence="4 5" id="KW-0411">Iron-sulfur</keyword>
<proteinExistence type="inferred from homology"/>
<dbReference type="InterPro" id="IPR006138">
    <property type="entry name" value="NADH_UQ_OxRdtase_20Kd_su"/>
</dbReference>
<dbReference type="NCBIfam" id="TIGR01957">
    <property type="entry name" value="nuoB_fam"/>
    <property type="match status" value="1"/>
</dbReference>
<feature type="region of interest" description="Disordered" evidence="6">
    <location>
        <begin position="162"/>
        <end position="184"/>
    </location>
</feature>
<comment type="subcellular location">
    <subcellularLocation>
        <location evidence="4">Cell membrane</location>
        <topology evidence="4">Peripheral membrane protein</topology>
        <orientation evidence="4">Cytoplasmic side</orientation>
    </subcellularLocation>
</comment>
<comment type="similarity">
    <text evidence="1 4 5">Belongs to the complex I 20 kDa subunit family.</text>
</comment>
<evidence type="ECO:0000256" key="4">
    <source>
        <dbReference type="HAMAP-Rule" id="MF_01356"/>
    </source>
</evidence>
<accession>A0ABS7G0M2</accession>
<dbReference type="RefSeq" id="WP_220168432.1">
    <property type="nucleotide sequence ID" value="NZ_JAIBOA010000015.1"/>
</dbReference>
<keyword evidence="9" id="KW-1185">Reference proteome</keyword>
<reference evidence="8 9" key="1">
    <citation type="submission" date="2021-07" db="EMBL/GenBank/DDBJ databases">
        <title>Actinomadura sp. PM05-2 isolated from lichen.</title>
        <authorList>
            <person name="Somphong A."/>
            <person name="Phongsopitanun W."/>
            <person name="Tanasupawat S."/>
            <person name="Peongsungnone V."/>
        </authorList>
    </citation>
    <scope>NUCLEOTIDE SEQUENCE [LARGE SCALE GENOMIC DNA]</scope>
    <source>
        <strain evidence="8 9">PM05-2</strain>
    </source>
</reference>
<evidence type="ECO:0000256" key="3">
    <source>
        <dbReference type="ARBA" id="ARBA00022719"/>
    </source>
</evidence>
<evidence type="ECO:0000313" key="9">
    <source>
        <dbReference type="Proteomes" id="UP000774570"/>
    </source>
</evidence>
<keyword evidence="4" id="KW-0813">Transport</keyword>
<evidence type="ECO:0000256" key="2">
    <source>
        <dbReference type="ARBA" id="ARBA00022485"/>
    </source>
</evidence>
<evidence type="ECO:0000256" key="1">
    <source>
        <dbReference type="ARBA" id="ARBA00009173"/>
    </source>
</evidence>
<comment type="catalytic activity">
    <reaction evidence="4">
        <text>a quinone + NADH + 5 H(+)(in) = a quinol + NAD(+) + 4 H(+)(out)</text>
        <dbReference type="Rhea" id="RHEA:57888"/>
        <dbReference type="ChEBI" id="CHEBI:15378"/>
        <dbReference type="ChEBI" id="CHEBI:24646"/>
        <dbReference type="ChEBI" id="CHEBI:57540"/>
        <dbReference type="ChEBI" id="CHEBI:57945"/>
        <dbReference type="ChEBI" id="CHEBI:132124"/>
    </reaction>
</comment>
<feature type="binding site" evidence="4">
    <location>
        <position position="38"/>
    </location>
    <ligand>
        <name>[4Fe-4S] cluster</name>
        <dbReference type="ChEBI" id="CHEBI:49883"/>
    </ligand>
</feature>
<dbReference type="EMBL" id="JAIBOA010000015">
    <property type="protein sequence ID" value="MBW8485198.1"/>
    <property type="molecule type" value="Genomic_DNA"/>
</dbReference>
<dbReference type="SUPFAM" id="SSF56770">
    <property type="entry name" value="HydA/Nqo6-like"/>
    <property type="match status" value="1"/>
</dbReference>
<evidence type="ECO:0000313" key="8">
    <source>
        <dbReference type="EMBL" id="MBW8485198.1"/>
    </source>
</evidence>
<dbReference type="Gene3D" id="3.40.50.12280">
    <property type="match status" value="1"/>
</dbReference>
<protein>
    <recommendedName>
        <fullName evidence="4">NADH-quinone oxidoreductase subunit B</fullName>
        <ecNumber evidence="4">7.1.1.-</ecNumber>
    </recommendedName>
    <alternativeName>
        <fullName evidence="4">NADH dehydrogenase I subunit B</fullName>
    </alternativeName>
    <alternativeName>
        <fullName evidence="4">NDH-1 subunit B</fullName>
    </alternativeName>
</protein>
<dbReference type="HAMAP" id="MF_01356">
    <property type="entry name" value="NDH1_NuoB"/>
    <property type="match status" value="1"/>
</dbReference>
<keyword evidence="4" id="KW-0472">Membrane</keyword>
<sequence length="184" mass="20193">MGIEEHLPGDFLLTTVEKAAGLARASSMWPMTFGLACCGMELMAVGDPRHDFSRFGMERASATPRQADLMVVAGRVSQKMAPVLRRLYDQMAAPKWVIAMGVCASSGGMFNNYAVVQGVDHVVPVDIYLPGCPPRPEMLLDAIVKLHDQVRNTKLGAHRRTEIAGRERARLKQLPLSDTRSTTE</sequence>
<dbReference type="PANTHER" id="PTHR11995">
    <property type="entry name" value="NADH DEHYDROGENASE"/>
    <property type="match status" value="1"/>
</dbReference>
<feature type="binding site" evidence="4">
    <location>
        <position position="37"/>
    </location>
    <ligand>
        <name>[4Fe-4S] cluster</name>
        <dbReference type="ChEBI" id="CHEBI:49883"/>
    </ligand>
</feature>
<keyword evidence="4" id="KW-1003">Cell membrane</keyword>
<keyword evidence="2 4" id="KW-0004">4Fe-4S</keyword>
<dbReference type="Pfam" id="PF01058">
    <property type="entry name" value="Oxidored_q6"/>
    <property type="match status" value="1"/>
</dbReference>
<keyword evidence="4 5" id="KW-0520">NAD</keyword>
<keyword evidence="4 5" id="KW-0408">Iron</keyword>
<organism evidence="8 9">
    <name type="scientific">Actinomadura parmotrematis</name>
    <dbReference type="NCBI Taxonomy" id="2864039"/>
    <lineage>
        <taxon>Bacteria</taxon>
        <taxon>Bacillati</taxon>
        <taxon>Actinomycetota</taxon>
        <taxon>Actinomycetes</taxon>
        <taxon>Streptosporangiales</taxon>
        <taxon>Thermomonosporaceae</taxon>
        <taxon>Actinomadura</taxon>
    </lineage>
</organism>
<evidence type="ECO:0000256" key="6">
    <source>
        <dbReference type="SAM" id="MobiDB-lite"/>
    </source>
</evidence>
<keyword evidence="4" id="KW-1278">Translocase</keyword>
<evidence type="ECO:0000256" key="5">
    <source>
        <dbReference type="RuleBase" id="RU004464"/>
    </source>
</evidence>
<keyword evidence="3 4" id="KW-0874">Quinone</keyword>
<comment type="caution">
    <text evidence="8">The sequence shown here is derived from an EMBL/GenBank/DDBJ whole genome shotgun (WGS) entry which is preliminary data.</text>
</comment>
<dbReference type="PANTHER" id="PTHR11995:SF14">
    <property type="entry name" value="NADH DEHYDROGENASE [UBIQUINONE] IRON-SULFUR PROTEIN 7, MITOCHONDRIAL"/>
    <property type="match status" value="1"/>
</dbReference>